<dbReference type="Proteomes" id="UP001589628">
    <property type="component" value="Unassembled WGS sequence"/>
</dbReference>
<evidence type="ECO:0000256" key="9">
    <source>
        <dbReference type="ARBA" id="ARBA00023136"/>
    </source>
</evidence>
<keyword evidence="5 10" id="KW-0997">Cell inner membrane</keyword>
<dbReference type="PRINTS" id="PR01374">
    <property type="entry name" value="TONBPROTEIN"/>
</dbReference>
<reference evidence="13 14" key="1">
    <citation type="submission" date="2024-09" db="EMBL/GenBank/DDBJ databases">
        <authorList>
            <person name="Sun Q."/>
            <person name="Mori K."/>
        </authorList>
    </citation>
    <scope>NUCLEOTIDE SEQUENCE [LARGE SCALE GENOMIC DNA]</scope>
    <source>
        <strain evidence="13 14">ATCC 51285</strain>
    </source>
</reference>
<evidence type="ECO:0000256" key="10">
    <source>
        <dbReference type="RuleBase" id="RU362123"/>
    </source>
</evidence>
<evidence type="ECO:0000256" key="2">
    <source>
        <dbReference type="ARBA" id="ARBA00006555"/>
    </source>
</evidence>
<keyword evidence="7 10" id="KW-0653">Protein transport</keyword>
<dbReference type="RefSeq" id="WP_051527871.1">
    <property type="nucleotide sequence ID" value="NZ_JAUESS010000006.1"/>
</dbReference>
<comment type="function">
    <text evidence="10">Interacts with outer membrane receptor proteins that carry out high-affinity binding and energy dependent uptake into the periplasmic space of specific substrates. It could act to transduce energy from the cytoplasmic membrane to specific energy-requiring processes in the outer membrane, resulting in the release into the periplasm of ligands bound by these outer membrane proteins.</text>
</comment>
<organism evidence="13 14">
    <name type="scientific">Balneatrix alpica</name>
    <dbReference type="NCBI Taxonomy" id="75684"/>
    <lineage>
        <taxon>Bacteria</taxon>
        <taxon>Pseudomonadati</taxon>
        <taxon>Pseudomonadota</taxon>
        <taxon>Gammaproteobacteria</taxon>
        <taxon>Oceanospirillales</taxon>
        <taxon>Balneatrichaceae</taxon>
        <taxon>Balneatrix</taxon>
    </lineage>
</organism>
<keyword evidence="8" id="KW-1133">Transmembrane helix</keyword>
<evidence type="ECO:0000313" key="13">
    <source>
        <dbReference type="EMBL" id="MFB9887429.1"/>
    </source>
</evidence>
<dbReference type="Pfam" id="PF03544">
    <property type="entry name" value="TonB_C"/>
    <property type="match status" value="1"/>
</dbReference>
<dbReference type="SUPFAM" id="SSF74653">
    <property type="entry name" value="TolA/TonB C-terminal domain"/>
    <property type="match status" value="1"/>
</dbReference>
<evidence type="ECO:0000256" key="1">
    <source>
        <dbReference type="ARBA" id="ARBA00004383"/>
    </source>
</evidence>
<accession>A0ABV5ZH29</accession>
<comment type="subcellular location">
    <subcellularLocation>
        <location evidence="1 10">Cell inner membrane</location>
        <topology evidence="1 10">Single-pass membrane protein</topology>
        <orientation evidence="1 10">Periplasmic side</orientation>
    </subcellularLocation>
</comment>
<keyword evidence="3 10" id="KW-0813">Transport</keyword>
<comment type="similarity">
    <text evidence="2 10">Belongs to the TonB family.</text>
</comment>
<dbReference type="InterPro" id="IPR006260">
    <property type="entry name" value="TonB/TolA_C"/>
</dbReference>
<feature type="region of interest" description="Disordered" evidence="11">
    <location>
        <begin position="55"/>
        <end position="80"/>
    </location>
</feature>
<evidence type="ECO:0000256" key="8">
    <source>
        <dbReference type="ARBA" id="ARBA00022989"/>
    </source>
</evidence>
<evidence type="ECO:0000256" key="7">
    <source>
        <dbReference type="ARBA" id="ARBA00022927"/>
    </source>
</evidence>
<keyword evidence="6" id="KW-0812">Transmembrane</keyword>
<dbReference type="Gene3D" id="3.30.2420.10">
    <property type="entry name" value="TonB"/>
    <property type="match status" value="1"/>
</dbReference>
<feature type="domain" description="TonB C-terminal" evidence="12">
    <location>
        <begin position="160"/>
        <end position="253"/>
    </location>
</feature>
<feature type="region of interest" description="Disordered" evidence="11">
    <location>
        <begin position="120"/>
        <end position="162"/>
    </location>
</feature>
<dbReference type="PANTHER" id="PTHR33446">
    <property type="entry name" value="PROTEIN TONB-RELATED"/>
    <property type="match status" value="1"/>
</dbReference>
<dbReference type="InterPro" id="IPR003538">
    <property type="entry name" value="TonB"/>
</dbReference>
<feature type="compositionally biased region" description="Low complexity" evidence="11">
    <location>
        <begin position="127"/>
        <end position="145"/>
    </location>
</feature>
<dbReference type="InterPro" id="IPR051045">
    <property type="entry name" value="TonB-dependent_transducer"/>
</dbReference>
<sequence>MRLSVRGAALVLALLLSLALFTLMARLVLPQQESLQPDWQPLQMEFGMAPELLEATPPAAEPPPPPPPSAELPQSLELTEPVLPQLDPPPLALAEPDIRLPLDVQVRLDQVLVEKVRVEKPKPAKPPVAKAEPAPAQPSAKPVAKAEPRPAPPAVPASQGLSMEAQALSKVPPDYPNRALRRRIEGKVTVEFTVEADGRVRPGSAKIIEAQPQGYFERGVLQAIYRWRFKPRLEQGQGVSFRARQTLEFRLKS</sequence>
<dbReference type="EMBL" id="JBHLZN010000004">
    <property type="protein sequence ID" value="MFB9887429.1"/>
    <property type="molecule type" value="Genomic_DNA"/>
</dbReference>
<dbReference type="NCBIfam" id="TIGR01352">
    <property type="entry name" value="tonB_Cterm"/>
    <property type="match status" value="1"/>
</dbReference>
<keyword evidence="4 10" id="KW-1003">Cell membrane</keyword>
<evidence type="ECO:0000256" key="4">
    <source>
        <dbReference type="ARBA" id="ARBA00022475"/>
    </source>
</evidence>
<evidence type="ECO:0000256" key="6">
    <source>
        <dbReference type="ARBA" id="ARBA00022692"/>
    </source>
</evidence>
<evidence type="ECO:0000256" key="11">
    <source>
        <dbReference type="SAM" id="MobiDB-lite"/>
    </source>
</evidence>
<keyword evidence="9" id="KW-0472">Membrane</keyword>
<keyword evidence="14" id="KW-1185">Reference proteome</keyword>
<evidence type="ECO:0000256" key="3">
    <source>
        <dbReference type="ARBA" id="ARBA00022448"/>
    </source>
</evidence>
<proteinExistence type="inferred from homology"/>
<keyword evidence="10" id="KW-0735">Signal-anchor</keyword>
<gene>
    <name evidence="13" type="ORF">ACFFLH_13490</name>
</gene>
<protein>
    <recommendedName>
        <fullName evidence="10">Protein TonB</fullName>
    </recommendedName>
</protein>
<comment type="caution">
    <text evidence="13">The sequence shown here is derived from an EMBL/GenBank/DDBJ whole genome shotgun (WGS) entry which is preliminary data.</text>
</comment>
<evidence type="ECO:0000313" key="14">
    <source>
        <dbReference type="Proteomes" id="UP001589628"/>
    </source>
</evidence>
<evidence type="ECO:0000259" key="12">
    <source>
        <dbReference type="PROSITE" id="PS52015"/>
    </source>
</evidence>
<evidence type="ECO:0000256" key="5">
    <source>
        <dbReference type="ARBA" id="ARBA00022519"/>
    </source>
</evidence>
<dbReference type="InterPro" id="IPR037682">
    <property type="entry name" value="TonB_C"/>
</dbReference>
<name>A0ABV5ZH29_9GAMM</name>
<dbReference type="PROSITE" id="PS52015">
    <property type="entry name" value="TONB_CTD"/>
    <property type="match status" value="1"/>
</dbReference>
<feature type="compositionally biased region" description="Pro residues" evidence="11">
    <location>
        <begin position="59"/>
        <end position="70"/>
    </location>
</feature>
<feature type="compositionally biased region" description="Low complexity" evidence="11">
    <location>
        <begin position="71"/>
        <end position="80"/>
    </location>
</feature>